<sequence length="249" mass="27542">MMQQEPQRRPKPMRFESTVLDAIDLTPAMRRLTLGGPQMAAWLARENPEAPAAWVKLFPPGREGRAYTIRGIHRGIGAIDIDFVLHGEPGADDGSVSSWAKYAQPGDGLQLAGPRDGGFQLLPDSGWLWLAADATALPAAQRILQSLPPALQVQALLVVHGDEEHQPLQCAARLQTEWRHELQAAQRLDAGDQVLARIFKLSGPGQVWAAGESDWVRGWRGFWLDDMGLARERVAVKGYWKIGERDHRG</sequence>
<dbReference type="PANTHER" id="PTHR30157:SF0">
    <property type="entry name" value="NADPH-DEPENDENT FERRIC-CHELATE REDUCTASE"/>
    <property type="match status" value="1"/>
</dbReference>
<proteinExistence type="inferred from homology"/>
<feature type="domain" description="FAD-binding FR-type" evidence="2">
    <location>
        <begin position="12"/>
        <end position="121"/>
    </location>
</feature>
<evidence type="ECO:0000313" key="4">
    <source>
        <dbReference type="Proteomes" id="UP000462435"/>
    </source>
</evidence>
<evidence type="ECO:0000313" key="3">
    <source>
        <dbReference type="EMBL" id="KAF1047141.1"/>
    </source>
</evidence>
<dbReference type="PROSITE" id="PS51384">
    <property type="entry name" value="FAD_FR"/>
    <property type="match status" value="1"/>
</dbReference>
<accession>A0A7V8FZI4</accession>
<dbReference type="SUPFAM" id="SSF63380">
    <property type="entry name" value="Riboflavin synthase domain-like"/>
    <property type="match status" value="1"/>
</dbReference>
<evidence type="ECO:0000259" key="2">
    <source>
        <dbReference type="PROSITE" id="PS51384"/>
    </source>
</evidence>
<protein>
    <submittedName>
        <fullName evidence="3">Vibriobactin utilization protein ViuB</fullName>
    </submittedName>
</protein>
<dbReference type="InterPro" id="IPR013113">
    <property type="entry name" value="SIP_FAD-bd"/>
</dbReference>
<dbReference type="InterPro" id="IPR039261">
    <property type="entry name" value="FNR_nucleotide-bd"/>
</dbReference>
<comment type="similarity">
    <text evidence="1">Belongs to the SIP oxidoreductase family.</text>
</comment>
<dbReference type="CDD" id="cd06193">
    <property type="entry name" value="siderophore_interacting"/>
    <property type="match status" value="1"/>
</dbReference>
<evidence type="ECO:0000256" key="1">
    <source>
        <dbReference type="ARBA" id="ARBA00035644"/>
    </source>
</evidence>
<dbReference type="InterPro" id="IPR017927">
    <property type="entry name" value="FAD-bd_FR_type"/>
</dbReference>
<dbReference type="InterPro" id="IPR017938">
    <property type="entry name" value="Riboflavin_synthase-like_b-brl"/>
</dbReference>
<dbReference type="Gene3D" id="2.40.30.10">
    <property type="entry name" value="Translation factors"/>
    <property type="match status" value="2"/>
</dbReference>
<dbReference type="Proteomes" id="UP000462435">
    <property type="component" value="Unassembled WGS sequence"/>
</dbReference>
<organism evidence="3 4">
    <name type="scientific">Herbaspirillum frisingense</name>
    <dbReference type="NCBI Taxonomy" id="92645"/>
    <lineage>
        <taxon>Bacteria</taxon>
        <taxon>Pseudomonadati</taxon>
        <taxon>Pseudomonadota</taxon>
        <taxon>Betaproteobacteria</taxon>
        <taxon>Burkholderiales</taxon>
        <taxon>Oxalobacteraceae</taxon>
        <taxon>Herbaspirillum</taxon>
    </lineage>
</organism>
<comment type="caution">
    <text evidence="3">The sequence shown here is derived from an EMBL/GenBank/DDBJ whole genome shotgun (WGS) entry which is preliminary data.</text>
</comment>
<dbReference type="GO" id="GO:0016491">
    <property type="term" value="F:oxidoreductase activity"/>
    <property type="evidence" value="ECO:0007669"/>
    <property type="project" value="InterPro"/>
</dbReference>
<gene>
    <name evidence="3" type="primary">viuB</name>
    <name evidence="3" type="ORF">GAK35_00792</name>
</gene>
<dbReference type="PANTHER" id="PTHR30157">
    <property type="entry name" value="FERRIC REDUCTASE, NADPH-DEPENDENT"/>
    <property type="match status" value="1"/>
</dbReference>
<name>A0A7V8FZI4_9BURK</name>
<reference evidence="4" key="1">
    <citation type="journal article" date="2020" name="MBio">
        <title>Horizontal gene transfer to a defensive symbiont with a reduced genome amongst a multipartite beetle microbiome.</title>
        <authorList>
            <person name="Waterworth S.C."/>
            <person name="Florez L.V."/>
            <person name="Rees E.R."/>
            <person name="Hertweck C."/>
            <person name="Kaltenpoth M."/>
            <person name="Kwan J.C."/>
        </authorList>
    </citation>
    <scope>NUCLEOTIDE SEQUENCE [LARGE SCALE GENOMIC DNA]</scope>
</reference>
<dbReference type="Pfam" id="PF08021">
    <property type="entry name" value="FAD_binding_9"/>
    <property type="match status" value="1"/>
</dbReference>
<dbReference type="Pfam" id="PF04954">
    <property type="entry name" value="SIP"/>
    <property type="match status" value="1"/>
</dbReference>
<dbReference type="EMBL" id="WNDX01000014">
    <property type="protein sequence ID" value="KAF1047141.1"/>
    <property type="molecule type" value="Genomic_DNA"/>
</dbReference>
<dbReference type="AlphaFoldDB" id="A0A7V8FZI4"/>
<dbReference type="InterPro" id="IPR007037">
    <property type="entry name" value="SIP_rossman_dom"/>
</dbReference>
<dbReference type="Gene3D" id="3.40.50.80">
    <property type="entry name" value="Nucleotide-binding domain of ferredoxin-NADP reductase (FNR) module"/>
    <property type="match status" value="1"/>
</dbReference>
<dbReference type="InterPro" id="IPR039374">
    <property type="entry name" value="SIP_fam"/>
</dbReference>